<feature type="transmembrane region" description="Helical" evidence="5">
    <location>
        <begin position="59"/>
        <end position="83"/>
    </location>
</feature>
<dbReference type="InterPro" id="IPR039421">
    <property type="entry name" value="Type_1_exporter"/>
</dbReference>
<name>A0A0P9H4V0_9CHLR</name>
<dbReference type="EMBL" id="LJCR01002264">
    <property type="protein sequence ID" value="KPV48991.1"/>
    <property type="molecule type" value="Genomic_DNA"/>
</dbReference>
<comment type="subcellular location">
    <subcellularLocation>
        <location evidence="1">Cell membrane</location>
        <topology evidence="1">Multi-pass membrane protein</topology>
    </subcellularLocation>
</comment>
<feature type="transmembrane region" description="Helical" evidence="5">
    <location>
        <begin position="7"/>
        <end position="27"/>
    </location>
</feature>
<dbReference type="InterPro" id="IPR036640">
    <property type="entry name" value="ABC1_TM_sf"/>
</dbReference>
<keyword evidence="3 5" id="KW-1133">Transmembrane helix</keyword>
<feature type="non-terminal residue" evidence="7">
    <location>
        <position position="192"/>
    </location>
</feature>
<evidence type="ECO:0000313" key="8">
    <source>
        <dbReference type="Proteomes" id="UP000050509"/>
    </source>
</evidence>
<proteinExistence type="predicted"/>
<gene>
    <name evidence="7" type="ORF">SE17_35110</name>
</gene>
<keyword evidence="2 5" id="KW-0812">Transmembrane</keyword>
<dbReference type="SUPFAM" id="SSF90123">
    <property type="entry name" value="ABC transporter transmembrane region"/>
    <property type="match status" value="1"/>
</dbReference>
<dbReference type="GO" id="GO:0005886">
    <property type="term" value="C:plasma membrane"/>
    <property type="evidence" value="ECO:0007669"/>
    <property type="project" value="UniProtKB-SubCell"/>
</dbReference>
<feature type="transmembrane region" description="Helical" evidence="5">
    <location>
        <begin position="159"/>
        <end position="177"/>
    </location>
</feature>
<dbReference type="InterPro" id="IPR011527">
    <property type="entry name" value="ABC1_TM_dom"/>
</dbReference>
<evidence type="ECO:0000256" key="2">
    <source>
        <dbReference type="ARBA" id="ARBA00022692"/>
    </source>
</evidence>
<dbReference type="PROSITE" id="PS50929">
    <property type="entry name" value="ABC_TM1F"/>
    <property type="match status" value="1"/>
</dbReference>
<accession>A0A0P9H4V0</accession>
<keyword evidence="4 5" id="KW-0472">Membrane</keyword>
<feature type="domain" description="ABC transmembrane type-1" evidence="6">
    <location>
        <begin position="19"/>
        <end position="192"/>
    </location>
</feature>
<feature type="transmembrane region" description="Helical" evidence="5">
    <location>
        <begin position="136"/>
        <end position="153"/>
    </location>
</feature>
<evidence type="ECO:0000313" key="7">
    <source>
        <dbReference type="EMBL" id="KPV48991.1"/>
    </source>
</evidence>
<evidence type="ECO:0000259" key="6">
    <source>
        <dbReference type="PROSITE" id="PS50929"/>
    </source>
</evidence>
<dbReference type="GO" id="GO:0015421">
    <property type="term" value="F:ABC-type oligopeptide transporter activity"/>
    <property type="evidence" value="ECO:0007669"/>
    <property type="project" value="TreeGrafter"/>
</dbReference>
<dbReference type="Proteomes" id="UP000050509">
    <property type="component" value="Unassembled WGS sequence"/>
</dbReference>
<keyword evidence="7" id="KW-0067">ATP-binding</keyword>
<dbReference type="Pfam" id="PF00664">
    <property type="entry name" value="ABC_membrane"/>
    <property type="match status" value="1"/>
</dbReference>
<keyword evidence="7" id="KW-0547">Nucleotide-binding</keyword>
<dbReference type="AlphaFoldDB" id="A0A0P9H4V0"/>
<organism evidence="7 8">
    <name type="scientific">Kouleothrix aurantiaca</name>
    <dbReference type="NCBI Taxonomy" id="186479"/>
    <lineage>
        <taxon>Bacteria</taxon>
        <taxon>Bacillati</taxon>
        <taxon>Chloroflexota</taxon>
        <taxon>Chloroflexia</taxon>
        <taxon>Chloroflexales</taxon>
        <taxon>Roseiflexineae</taxon>
        <taxon>Roseiflexaceae</taxon>
        <taxon>Kouleothrix</taxon>
    </lineage>
</organism>
<evidence type="ECO:0000256" key="5">
    <source>
        <dbReference type="SAM" id="Phobius"/>
    </source>
</evidence>
<dbReference type="PANTHER" id="PTHR43394">
    <property type="entry name" value="ATP-DEPENDENT PERMEASE MDL1, MITOCHONDRIAL"/>
    <property type="match status" value="1"/>
</dbReference>
<evidence type="ECO:0000256" key="4">
    <source>
        <dbReference type="ARBA" id="ARBA00023136"/>
    </source>
</evidence>
<comment type="caution">
    <text evidence="7">The sequence shown here is derived from an EMBL/GenBank/DDBJ whole genome shotgun (WGS) entry which is preliminary data.</text>
</comment>
<protein>
    <submittedName>
        <fullName evidence="7">Multidrug ABC transporter ATP-binding protein</fullName>
    </submittedName>
</protein>
<dbReference type="Gene3D" id="1.20.1560.10">
    <property type="entry name" value="ABC transporter type 1, transmembrane domain"/>
    <property type="match status" value="1"/>
</dbReference>
<dbReference type="PANTHER" id="PTHR43394:SF1">
    <property type="entry name" value="ATP-BINDING CASSETTE SUB-FAMILY B MEMBER 10, MITOCHONDRIAL"/>
    <property type="match status" value="1"/>
</dbReference>
<dbReference type="GO" id="GO:0005524">
    <property type="term" value="F:ATP binding"/>
    <property type="evidence" value="ECO:0007669"/>
    <property type="project" value="UniProtKB-KW"/>
</dbReference>
<sequence>MRATRTLLRYLAPYWRSALLAPLLMALEVGMDLLQPRFVQRIVDQGILAGDQTVVTQTALLMVGVAVIGLIGGVGCGVFTVLASMRFGADVRSALFRKVQSLSFGNLDKLETGGLITRLTNDVTQVQEMVMMVLRIGVRVPLLLVGSLILAIITSPRLALIFLVLVPVILGALIWVIRKTFPMFSEVQRGLD</sequence>
<dbReference type="CDD" id="cd18548">
    <property type="entry name" value="ABC_6TM_Tm287_like"/>
    <property type="match status" value="1"/>
</dbReference>
<evidence type="ECO:0000256" key="3">
    <source>
        <dbReference type="ARBA" id="ARBA00022989"/>
    </source>
</evidence>
<reference evidence="7 8" key="1">
    <citation type="submission" date="2015-09" db="EMBL/GenBank/DDBJ databases">
        <title>Draft genome sequence of Kouleothrix aurantiaca JCM 19913.</title>
        <authorList>
            <person name="Hemp J."/>
        </authorList>
    </citation>
    <scope>NUCLEOTIDE SEQUENCE [LARGE SCALE GENOMIC DNA]</scope>
    <source>
        <strain evidence="7 8">COM-B</strain>
    </source>
</reference>
<evidence type="ECO:0000256" key="1">
    <source>
        <dbReference type="ARBA" id="ARBA00004651"/>
    </source>
</evidence>
<keyword evidence="8" id="KW-1185">Reference proteome</keyword>